<dbReference type="InterPro" id="IPR001349">
    <property type="entry name" value="Cyt_c_oxidase_su6a"/>
</dbReference>
<dbReference type="SUPFAM" id="SSF81411">
    <property type="entry name" value="Mitochondrial cytochrome c oxidase subunit VIa"/>
    <property type="match status" value="1"/>
</dbReference>
<reference evidence="9" key="1">
    <citation type="submission" date="2017-02" db="UniProtKB">
        <authorList>
            <consortium name="WormBaseParasite"/>
        </authorList>
    </citation>
    <scope>IDENTIFICATION</scope>
</reference>
<name>A0A0N5AQ00_9BILA</name>
<proteinExistence type="inferred from homology"/>
<dbReference type="Pfam" id="PF02046">
    <property type="entry name" value="COX6A"/>
    <property type="match status" value="1"/>
</dbReference>
<dbReference type="GO" id="GO:0005743">
    <property type="term" value="C:mitochondrial inner membrane"/>
    <property type="evidence" value="ECO:0007669"/>
    <property type="project" value="UniProtKB-SubCell"/>
</dbReference>
<comment type="subcellular location">
    <subcellularLocation>
        <location evidence="1">Mitochondrion inner membrane</location>
    </subcellularLocation>
</comment>
<keyword evidence="5 7" id="KW-0472">Membrane</keyword>
<evidence type="ECO:0000256" key="6">
    <source>
        <dbReference type="RuleBase" id="RU004396"/>
    </source>
</evidence>
<dbReference type="GO" id="GO:0030234">
    <property type="term" value="F:enzyme regulator activity"/>
    <property type="evidence" value="ECO:0007669"/>
    <property type="project" value="TreeGrafter"/>
</dbReference>
<dbReference type="PANTHER" id="PTHR11504">
    <property type="entry name" value="CYTOCHROME C OXIDASE POLYPEPTIDE VIA"/>
    <property type="match status" value="1"/>
</dbReference>
<keyword evidence="7" id="KW-0812">Transmembrane</keyword>
<dbReference type="WBParaSite" id="SMUV_0000674301-mRNA-1">
    <property type="protein sequence ID" value="SMUV_0000674301-mRNA-1"/>
    <property type="gene ID" value="SMUV_0000674301"/>
</dbReference>
<evidence type="ECO:0000256" key="7">
    <source>
        <dbReference type="SAM" id="Phobius"/>
    </source>
</evidence>
<evidence type="ECO:0000256" key="1">
    <source>
        <dbReference type="ARBA" id="ARBA00004273"/>
    </source>
</evidence>
<keyword evidence="4" id="KW-0496">Mitochondrion</keyword>
<evidence type="ECO:0000256" key="5">
    <source>
        <dbReference type="ARBA" id="ARBA00023136"/>
    </source>
</evidence>
<evidence type="ECO:0000313" key="9">
    <source>
        <dbReference type="WBParaSite" id="SMUV_0000674301-mRNA-1"/>
    </source>
</evidence>
<dbReference type="STRING" id="451379.A0A0N5AQ00"/>
<evidence type="ECO:0000313" key="8">
    <source>
        <dbReference type="Proteomes" id="UP000046393"/>
    </source>
</evidence>
<accession>A0A0N5AQ00</accession>
<dbReference type="GO" id="GO:0006123">
    <property type="term" value="P:mitochondrial electron transport, cytochrome c to oxygen"/>
    <property type="evidence" value="ECO:0007669"/>
    <property type="project" value="TreeGrafter"/>
</dbReference>
<dbReference type="Gene3D" id="4.10.95.10">
    <property type="entry name" value="Cytochrome c oxidase, subunit VIa"/>
    <property type="match status" value="1"/>
</dbReference>
<keyword evidence="7" id="KW-1133">Transmembrane helix</keyword>
<keyword evidence="2" id="KW-0999">Mitochondrion inner membrane</keyword>
<evidence type="ECO:0000256" key="2">
    <source>
        <dbReference type="ARBA" id="ARBA00022792"/>
    </source>
</evidence>
<organism evidence="8 9">
    <name type="scientific">Syphacia muris</name>
    <dbReference type="NCBI Taxonomy" id="451379"/>
    <lineage>
        <taxon>Eukaryota</taxon>
        <taxon>Metazoa</taxon>
        <taxon>Ecdysozoa</taxon>
        <taxon>Nematoda</taxon>
        <taxon>Chromadorea</taxon>
        <taxon>Rhabditida</taxon>
        <taxon>Spirurina</taxon>
        <taxon>Oxyuridomorpha</taxon>
        <taxon>Oxyuroidea</taxon>
        <taxon>Oxyuridae</taxon>
        <taxon>Syphacia</taxon>
    </lineage>
</organism>
<keyword evidence="8" id="KW-1185">Reference proteome</keyword>
<dbReference type="Proteomes" id="UP000046393">
    <property type="component" value="Unplaced"/>
</dbReference>
<dbReference type="PANTHER" id="PTHR11504:SF0">
    <property type="entry name" value="CYTOCHROME C OXIDASE SUBUNIT"/>
    <property type="match status" value="1"/>
</dbReference>
<dbReference type="AlphaFoldDB" id="A0A0N5AQ00"/>
<keyword evidence="3" id="KW-0809">Transit peptide</keyword>
<evidence type="ECO:0000256" key="4">
    <source>
        <dbReference type="ARBA" id="ARBA00023128"/>
    </source>
</evidence>
<feature type="transmembrane region" description="Helical" evidence="7">
    <location>
        <begin position="41"/>
        <end position="63"/>
    </location>
</feature>
<evidence type="ECO:0000256" key="3">
    <source>
        <dbReference type="ARBA" id="ARBA00022946"/>
    </source>
</evidence>
<dbReference type="InterPro" id="IPR036418">
    <property type="entry name" value="Cyt_c_oxidase_su6a_sf"/>
</dbReference>
<protein>
    <submittedName>
        <fullName evidence="9">Cytochrome c oxidase subunit</fullName>
    </submittedName>
</protein>
<sequence>MLRPLKPVLQPKRLTLKIAAFGRFGRDYIIERRNAAKADKYYRTVAIFVCFPAVICAAFISLTTHFEEQKKGRPEYIPYEFRSIRNKANFFSPFPWGDGNHVLFHNPKYDWVPGVGYEEDF</sequence>
<comment type="similarity">
    <text evidence="6">Belongs to the cytochrome c oxidase subunit 6A family.</text>
</comment>